<evidence type="ECO:0000256" key="5">
    <source>
        <dbReference type="ARBA" id="ARBA00022989"/>
    </source>
</evidence>
<evidence type="ECO:0000256" key="3">
    <source>
        <dbReference type="ARBA" id="ARBA00022475"/>
    </source>
</evidence>
<feature type="transmembrane region" description="Helical" evidence="7">
    <location>
        <begin position="253"/>
        <end position="273"/>
    </location>
</feature>
<evidence type="ECO:0000256" key="2">
    <source>
        <dbReference type="ARBA" id="ARBA00022448"/>
    </source>
</evidence>
<evidence type="ECO:0000256" key="7">
    <source>
        <dbReference type="SAM" id="Phobius"/>
    </source>
</evidence>
<keyword evidence="3" id="KW-1003">Cell membrane</keyword>
<keyword evidence="6 7" id="KW-0472">Membrane</keyword>
<evidence type="ECO:0000256" key="4">
    <source>
        <dbReference type="ARBA" id="ARBA00022692"/>
    </source>
</evidence>
<keyword evidence="4 7" id="KW-0812">Transmembrane</keyword>
<dbReference type="PANTHER" id="PTHR23513">
    <property type="entry name" value="INTEGRAL MEMBRANE EFFLUX PROTEIN-RELATED"/>
    <property type="match status" value="1"/>
</dbReference>
<sequence length="428" mass="45361">MFAALHNRNYRYFFAGQVLSNSGTWIQRIAQDWLVLSLTGSTLAVGITTAMQFLPVLLFGLVGGVLADRLPKRQLLMATQGAMGVLAAALAGLTLSGAVQVWHIYVFALLLGLVTVVDNPARQTFVVEMVGKADLGNAVSLNAANFQTARLIGPAIAGVLMAAVGAGWAFAVNAVSFVPVILGLLAMRASELRRGPRVPREKGQLRAGLRYVGGRLDLIWPIVLVGFIGTFGFNFPTVLSGFAYSVYHVGPGMYGLLNTALAAGSLVGALLAARRPRPRLRLLVGAALGFGVLEATAAAAPWFWLFAAVLTVVGLLGLTFNTASNALVQLRTAPEMRGRVMSLFMMVFAGGTPLGAPLVGWVTEQFGPRVGLVACGLVSAIAAAAVGLVLARIGNLRLRLDWQEHALVFVPRQRERQPRGEVQVVRAS</sequence>
<evidence type="ECO:0000313" key="10">
    <source>
        <dbReference type="Proteomes" id="UP001596174"/>
    </source>
</evidence>
<organism evidence="9 10">
    <name type="scientific">Streptacidiphilus monticola</name>
    <dbReference type="NCBI Taxonomy" id="2161674"/>
    <lineage>
        <taxon>Bacteria</taxon>
        <taxon>Bacillati</taxon>
        <taxon>Actinomycetota</taxon>
        <taxon>Actinomycetes</taxon>
        <taxon>Kitasatosporales</taxon>
        <taxon>Streptomycetaceae</taxon>
        <taxon>Streptacidiphilus</taxon>
    </lineage>
</organism>
<reference evidence="10" key="1">
    <citation type="journal article" date="2019" name="Int. J. Syst. Evol. Microbiol.">
        <title>The Global Catalogue of Microorganisms (GCM) 10K type strain sequencing project: providing services to taxonomists for standard genome sequencing and annotation.</title>
        <authorList>
            <consortium name="The Broad Institute Genomics Platform"/>
            <consortium name="The Broad Institute Genome Sequencing Center for Infectious Disease"/>
            <person name="Wu L."/>
            <person name="Ma J."/>
        </authorList>
    </citation>
    <scope>NUCLEOTIDE SEQUENCE [LARGE SCALE GENOMIC DNA]</scope>
    <source>
        <strain evidence="10">JCM 4816</strain>
    </source>
</reference>
<evidence type="ECO:0000256" key="6">
    <source>
        <dbReference type="ARBA" id="ARBA00023136"/>
    </source>
</evidence>
<dbReference type="Pfam" id="PF05977">
    <property type="entry name" value="MFS_3"/>
    <property type="match status" value="1"/>
</dbReference>
<feature type="transmembrane region" description="Helical" evidence="7">
    <location>
        <begin position="218"/>
        <end position="247"/>
    </location>
</feature>
<comment type="caution">
    <text evidence="9">The sequence shown here is derived from an EMBL/GenBank/DDBJ whole genome shotgun (WGS) entry which is preliminary data.</text>
</comment>
<feature type="transmembrane region" description="Helical" evidence="7">
    <location>
        <begin position="304"/>
        <end position="328"/>
    </location>
</feature>
<feature type="domain" description="Major facilitator superfamily (MFS) profile" evidence="8">
    <location>
        <begin position="1"/>
        <end position="394"/>
    </location>
</feature>
<dbReference type="InterPro" id="IPR020846">
    <property type="entry name" value="MFS_dom"/>
</dbReference>
<keyword evidence="5 7" id="KW-1133">Transmembrane helix</keyword>
<keyword evidence="10" id="KW-1185">Reference proteome</keyword>
<dbReference type="Proteomes" id="UP001596174">
    <property type="component" value="Unassembled WGS sequence"/>
</dbReference>
<evidence type="ECO:0000313" key="9">
    <source>
        <dbReference type="EMBL" id="MFC5905678.1"/>
    </source>
</evidence>
<comment type="subcellular location">
    <subcellularLocation>
        <location evidence="1">Cell membrane</location>
        <topology evidence="1">Multi-pass membrane protein</topology>
    </subcellularLocation>
</comment>
<dbReference type="SUPFAM" id="SSF103473">
    <property type="entry name" value="MFS general substrate transporter"/>
    <property type="match status" value="1"/>
</dbReference>
<feature type="transmembrane region" description="Helical" evidence="7">
    <location>
        <begin position="43"/>
        <end position="63"/>
    </location>
</feature>
<dbReference type="EMBL" id="JBHSQJ010000001">
    <property type="protein sequence ID" value="MFC5905678.1"/>
    <property type="molecule type" value="Genomic_DNA"/>
</dbReference>
<gene>
    <name evidence="9" type="ORF">ACFP3V_00365</name>
</gene>
<dbReference type="PROSITE" id="PS50850">
    <property type="entry name" value="MFS"/>
    <property type="match status" value="1"/>
</dbReference>
<evidence type="ECO:0000259" key="8">
    <source>
        <dbReference type="PROSITE" id="PS50850"/>
    </source>
</evidence>
<proteinExistence type="predicted"/>
<evidence type="ECO:0000256" key="1">
    <source>
        <dbReference type="ARBA" id="ARBA00004651"/>
    </source>
</evidence>
<dbReference type="CDD" id="cd06173">
    <property type="entry name" value="MFS_MefA_like"/>
    <property type="match status" value="1"/>
</dbReference>
<feature type="transmembrane region" description="Helical" evidence="7">
    <location>
        <begin position="369"/>
        <end position="391"/>
    </location>
</feature>
<name>A0ABW1FUS7_9ACTN</name>
<feature type="transmembrane region" description="Helical" evidence="7">
    <location>
        <begin position="280"/>
        <end position="298"/>
    </location>
</feature>
<dbReference type="PANTHER" id="PTHR23513:SF11">
    <property type="entry name" value="STAPHYLOFERRIN A TRANSPORTER"/>
    <property type="match status" value="1"/>
</dbReference>
<dbReference type="InterPro" id="IPR010290">
    <property type="entry name" value="TM_effector"/>
</dbReference>
<keyword evidence="2" id="KW-0813">Transport</keyword>
<dbReference type="InterPro" id="IPR036259">
    <property type="entry name" value="MFS_trans_sf"/>
</dbReference>
<dbReference type="RefSeq" id="WP_380578365.1">
    <property type="nucleotide sequence ID" value="NZ_JBHSQJ010000001.1"/>
</dbReference>
<feature type="transmembrane region" description="Helical" evidence="7">
    <location>
        <begin position="340"/>
        <end position="363"/>
    </location>
</feature>
<accession>A0ABW1FUS7</accession>
<feature type="transmembrane region" description="Helical" evidence="7">
    <location>
        <begin position="168"/>
        <end position="187"/>
    </location>
</feature>
<protein>
    <submittedName>
        <fullName evidence="9">MFS transporter</fullName>
    </submittedName>
</protein>
<dbReference type="Gene3D" id="1.20.1250.20">
    <property type="entry name" value="MFS general substrate transporter like domains"/>
    <property type="match status" value="1"/>
</dbReference>